<feature type="domain" description="Velvet" evidence="7">
    <location>
        <begin position="54"/>
        <end position="243"/>
    </location>
</feature>
<dbReference type="GO" id="GO:0005634">
    <property type="term" value="C:nucleus"/>
    <property type="evidence" value="ECO:0007669"/>
    <property type="project" value="UniProtKB-SubCell"/>
</dbReference>
<dbReference type="PROSITE" id="PS51821">
    <property type="entry name" value="VELVET"/>
    <property type="match status" value="1"/>
</dbReference>
<keyword evidence="4" id="KW-0804">Transcription</keyword>
<comment type="subcellular location">
    <subcellularLocation>
        <location evidence="1">Nucleus</location>
    </subcellularLocation>
</comment>
<dbReference type="EMBL" id="KZ819602">
    <property type="protein sequence ID" value="PWN38071.1"/>
    <property type="molecule type" value="Genomic_DNA"/>
</dbReference>
<evidence type="ECO:0000256" key="5">
    <source>
        <dbReference type="ARBA" id="ARBA00023242"/>
    </source>
</evidence>
<accession>A0A316VPJ1</accession>
<dbReference type="PANTHER" id="PTHR33572">
    <property type="entry name" value="SPORE DEVELOPMENT REGULATOR VOSA"/>
    <property type="match status" value="1"/>
</dbReference>
<dbReference type="InterPro" id="IPR038491">
    <property type="entry name" value="Velvet_dom_sf"/>
</dbReference>
<feature type="region of interest" description="Disordered" evidence="6">
    <location>
        <begin position="312"/>
        <end position="362"/>
    </location>
</feature>
<dbReference type="GeneID" id="37023818"/>
<keyword evidence="9" id="KW-1185">Reference proteome</keyword>
<dbReference type="InterPro" id="IPR037525">
    <property type="entry name" value="Velvet_dom"/>
</dbReference>
<evidence type="ECO:0000313" key="8">
    <source>
        <dbReference type="EMBL" id="PWN38071.1"/>
    </source>
</evidence>
<organism evidence="8 9">
    <name type="scientific">Meira miltonrushii</name>
    <dbReference type="NCBI Taxonomy" id="1280837"/>
    <lineage>
        <taxon>Eukaryota</taxon>
        <taxon>Fungi</taxon>
        <taxon>Dikarya</taxon>
        <taxon>Basidiomycota</taxon>
        <taxon>Ustilaginomycotina</taxon>
        <taxon>Exobasidiomycetes</taxon>
        <taxon>Exobasidiales</taxon>
        <taxon>Brachybasidiaceae</taxon>
        <taxon>Meira</taxon>
    </lineage>
</organism>
<evidence type="ECO:0000256" key="3">
    <source>
        <dbReference type="ARBA" id="ARBA00023015"/>
    </source>
</evidence>
<dbReference type="Proteomes" id="UP000245771">
    <property type="component" value="Unassembled WGS sequence"/>
</dbReference>
<evidence type="ECO:0000313" key="9">
    <source>
        <dbReference type="Proteomes" id="UP000245771"/>
    </source>
</evidence>
<evidence type="ECO:0000259" key="7">
    <source>
        <dbReference type="PROSITE" id="PS51821"/>
    </source>
</evidence>
<protein>
    <recommendedName>
        <fullName evidence="7">Velvet domain-containing protein</fullName>
    </recommendedName>
</protein>
<dbReference type="GO" id="GO:0030435">
    <property type="term" value="P:sporulation resulting in formation of a cellular spore"/>
    <property type="evidence" value="ECO:0007669"/>
    <property type="project" value="UniProtKB-KW"/>
</dbReference>
<keyword evidence="3" id="KW-0805">Transcription regulation</keyword>
<dbReference type="RefSeq" id="XP_025358373.1">
    <property type="nucleotide sequence ID" value="XM_025502037.1"/>
</dbReference>
<keyword evidence="2" id="KW-0749">Sporulation</keyword>
<dbReference type="AlphaFoldDB" id="A0A316VPJ1"/>
<dbReference type="Pfam" id="PF11754">
    <property type="entry name" value="Velvet"/>
    <property type="match status" value="1"/>
</dbReference>
<evidence type="ECO:0000256" key="6">
    <source>
        <dbReference type="SAM" id="MobiDB-lite"/>
    </source>
</evidence>
<proteinExistence type="predicted"/>
<sequence>MTAESDEMIDVKGKGRMEDVVRNQMGKNDQLLHSSVSFHCPSSNLILQHQLPHYALPRFQLLIRQDPIKGFATGTDVTARKNARITPLDPPPVCELIVLPFGEEDEMDEVERARFLSTVEVCIHVRLVSVDDPQTEIQDRNLDPNGVLLVGNTVESPFIAPCTSPFLKDECFFIFSELSVRCSGQYRLRYDLIDRANNRFQKIASVVGNPFTVYSQKKYYGNFTESSSLIKDIAARGLRLRICKGNQDDDECVQEKKQSKKKRKTSDVNVLQTATKVSFSRPRAISDSVNRSLSSNNQFSPASAFFVHSTEKPNLPPLSSSSSSSSRSLHRKDGASEGFYPFPSGMTSAAEPRFEPSSNAPMPSSIYIRFSQRAGDSKKEQSVMDWRGNEDDAWHARRTLSYTPSSYLHDQRQADNGYYRSEIQDQKLVGRNDYRPSIIGDRYHLSELGWHNPHMRSVPIRSNSYQSSIIRNDVESIKAERWQEVPILPPIRRQSDSRPMDLDRHQRRTSRDFQDDIDQYAFSRRYEAKPS</sequence>
<dbReference type="PANTHER" id="PTHR33572:SF18">
    <property type="entry name" value="SPORE DEVELOPMENT REGULATOR VOSA"/>
    <property type="match status" value="1"/>
</dbReference>
<evidence type="ECO:0000256" key="2">
    <source>
        <dbReference type="ARBA" id="ARBA00022969"/>
    </source>
</evidence>
<evidence type="ECO:0000256" key="1">
    <source>
        <dbReference type="ARBA" id="ARBA00004123"/>
    </source>
</evidence>
<feature type="compositionally biased region" description="Basic and acidic residues" evidence="6">
    <location>
        <begin position="493"/>
        <end position="514"/>
    </location>
</feature>
<feature type="region of interest" description="Disordered" evidence="6">
    <location>
        <begin position="486"/>
        <end position="531"/>
    </location>
</feature>
<evidence type="ECO:0000256" key="4">
    <source>
        <dbReference type="ARBA" id="ARBA00023163"/>
    </source>
</evidence>
<name>A0A316VPJ1_9BASI</name>
<dbReference type="InParanoid" id="A0A316VPJ1"/>
<dbReference type="OrthoDB" id="3056235at2759"/>
<dbReference type="Gene3D" id="2.60.40.3960">
    <property type="entry name" value="Velvet domain"/>
    <property type="match status" value="1"/>
</dbReference>
<keyword evidence="5" id="KW-0539">Nucleus</keyword>
<dbReference type="InterPro" id="IPR021740">
    <property type="entry name" value="Velvet"/>
</dbReference>
<gene>
    <name evidence="8" type="ORF">FA14DRAFT_22693</name>
</gene>
<reference evidence="8 9" key="1">
    <citation type="journal article" date="2018" name="Mol. Biol. Evol.">
        <title>Broad Genomic Sampling Reveals a Smut Pathogenic Ancestry of the Fungal Clade Ustilaginomycotina.</title>
        <authorList>
            <person name="Kijpornyongpan T."/>
            <person name="Mondo S.J."/>
            <person name="Barry K."/>
            <person name="Sandor L."/>
            <person name="Lee J."/>
            <person name="Lipzen A."/>
            <person name="Pangilinan J."/>
            <person name="LaButti K."/>
            <person name="Hainaut M."/>
            <person name="Henrissat B."/>
            <person name="Grigoriev I.V."/>
            <person name="Spatafora J.W."/>
            <person name="Aime M.C."/>
        </authorList>
    </citation>
    <scope>NUCLEOTIDE SEQUENCE [LARGE SCALE GENOMIC DNA]</scope>
    <source>
        <strain evidence="8 9">MCA 3882</strain>
    </source>
</reference>